<name>A0ACC3SBD2_9PEZI</name>
<protein>
    <submittedName>
        <fullName evidence="1">Uncharacterized protein</fullName>
    </submittedName>
</protein>
<comment type="caution">
    <text evidence="1">The sequence shown here is derived from an EMBL/GenBank/DDBJ whole genome shotgun (WGS) entry which is preliminary data.</text>
</comment>
<dbReference type="EMBL" id="JAMKPW020000022">
    <property type="protein sequence ID" value="KAK8206685.1"/>
    <property type="molecule type" value="Genomic_DNA"/>
</dbReference>
<organism evidence="1 2">
    <name type="scientific">Zalaria obscura</name>
    <dbReference type="NCBI Taxonomy" id="2024903"/>
    <lineage>
        <taxon>Eukaryota</taxon>
        <taxon>Fungi</taxon>
        <taxon>Dikarya</taxon>
        <taxon>Ascomycota</taxon>
        <taxon>Pezizomycotina</taxon>
        <taxon>Dothideomycetes</taxon>
        <taxon>Dothideomycetidae</taxon>
        <taxon>Dothideales</taxon>
        <taxon>Zalariaceae</taxon>
        <taxon>Zalaria</taxon>
    </lineage>
</organism>
<evidence type="ECO:0000313" key="1">
    <source>
        <dbReference type="EMBL" id="KAK8206685.1"/>
    </source>
</evidence>
<evidence type="ECO:0000313" key="2">
    <source>
        <dbReference type="Proteomes" id="UP001320706"/>
    </source>
</evidence>
<proteinExistence type="predicted"/>
<dbReference type="Proteomes" id="UP001320706">
    <property type="component" value="Unassembled WGS sequence"/>
</dbReference>
<reference evidence="1" key="1">
    <citation type="submission" date="2024-02" db="EMBL/GenBank/DDBJ databases">
        <title>Metagenome Assembled Genome of Zalaria obscura JY119.</title>
        <authorList>
            <person name="Vighnesh L."/>
            <person name="Jagadeeshwari U."/>
            <person name="Venkata Ramana C."/>
            <person name="Sasikala C."/>
        </authorList>
    </citation>
    <scope>NUCLEOTIDE SEQUENCE</scope>
    <source>
        <strain evidence="1">JY119</strain>
    </source>
</reference>
<sequence length="291" mass="32529">MHRTRVSSKATISPELNVHNEVECTRHDTLSRLAFKVRPSPATSSRWTRGGTTLKVPSPAAPMSCQASSHELKKSQAGQASQALPREAPDPMEWLTWGPDSASTRKLLHLKSTLGPAISGSATAREQGEHYLLINWSRRLFHPLPRPICAACLTHDCHALIELFLRSRGGALRPADPRMVWLQVSIVSIKVIFHASRTLLQQAWVQNSLDHRGCHREGFQGSCCQETKPRHELGIFGYFRPISVHFVARSLALDETSTHLESTHARAPLRASSRRRFQVKVVSNSRLELPQ</sequence>
<keyword evidence="2" id="KW-1185">Reference proteome</keyword>
<gene>
    <name evidence="1" type="ORF">M8818_004519</name>
</gene>
<accession>A0ACC3SBD2</accession>